<dbReference type="InterPro" id="IPR058193">
    <property type="entry name" value="VanY/YodJ_core_dom"/>
</dbReference>
<comment type="caution">
    <text evidence="3">The sequence shown here is derived from an EMBL/GenBank/DDBJ whole genome shotgun (WGS) entry which is preliminary data.</text>
</comment>
<keyword evidence="3" id="KW-0121">Carboxypeptidase</keyword>
<dbReference type="Gene3D" id="3.30.1380.10">
    <property type="match status" value="1"/>
</dbReference>
<keyword evidence="1" id="KW-1133">Transmembrane helix</keyword>
<evidence type="ECO:0000259" key="2">
    <source>
        <dbReference type="Pfam" id="PF02557"/>
    </source>
</evidence>
<feature type="domain" description="D-alanyl-D-alanine carboxypeptidase-like core" evidence="2">
    <location>
        <begin position="90"/>
        <end position="212"/>
    </location>
</feature>
<dbReference type="STRING" id="318464.IO99_05605"/>
<keyword evidence="3" id="KW-0645">Protease</keyword>
<dbReference type="PANTHER" id="PTHR34385:SF1">
    <property type="entry name" value="PEPTIDOGLYCAN L-ALANYL-D-GLUTAMATE ENDOPEPTIDASE CWLK"/>
    <property type="match status" value="1"/>
</dbReference>
<reference evidence="3 4" key="1">
    <citation type="submission" date="2014-07" db="EMBL/GenBank/DDBJ databases">
        <title>Draft genome of Clostridium sulfidigenes 113A isolated from sediments associated with methane hydrate from Krishna Godavari basin.</title>
        <authorList>
            <person name="Honkalas V.S."/>
            <person name="Dabir A.P."/>
            <person name="Arora P."/>
            <person name="Dhakephalkar P.K."/>
        </authorList>
    </citation>
    <scope>NUCLEOTIDE SEQUENCE [LARGE SCALE GENOMIC DNA]</scope>
    <source>
        <strain evidence="3 4">113A</strain>
    </source>
</reference>
<dbReference type="AlphaFoldDB" id="A0A084JEN5"/>
<dbReference type="EMBL" id="JPMD01000012">
    <property type="protein sequence ID" value="KEZ87419.1"/>
    <property type="molecule type" value="Genomic_DNA"/>
</dbReference>
<evidence type="ECO:0000313" key="4">
    <source>
        <dbReference type="Proteomes" id="UP000028542"/>
    </source>
</evidence>
<sequence>MNKGFKNILAVSTIIICGSLYILGNNEIAINNTRYKGMEISLNDKTNVVEEGNGLLLVNSKLGLDTKYKPKDLEIPNIPFANESQTEERQVTKIVVKPLEDLINSAKAEEIILLGNSAYRSYDLQKRIYKDSVKAYGKKYTEDYVAKAGFSEHQTGLAIDITNEHRYFVKGTNEADWLEKNCYKFGFIIRYPEGKNDITGIAYEPWHIRYVGEQVATYIHNKGITLEEYLEEQ</sequence>
<keyword evidence="1" id="KW-0472">Membrane</keyword>
<evidence type="ECO:0000256" key="1">
    <source>
        <dbReference type="SAM" id="Phobius"/>
    </source>
</evidence>
<dbReference type="InterPro" id="IPR052179">
    <property type="entry name" value="DD-CPase-like"/>
</dbReference>
<keyword evidence="1" id="KW-0812">Transmembrane</keyword>
<dbReference type="Pfam" id="PF02557">
    <property type="entry name" value="VanY"/>
    <property type="match status" value="1"/>
</dbReference>
<keyword evidence="3" id="KW-0378">Hydrolase</keyword>
<dbReference type="RefSeq" id="WP_035131155.1">
    <property type="nucleotide sequence ID" value="NZ_JPMD01000012.1"/>
</dbReference>
<keyword evidence="4" id="KW-1185">Reference proteome</keyword>
<dbReference type="GO" id="GO:0004180">
    <property type="term" value="F:carboxypeptidase activity"/>
    <property type="evidence" value="ECO:0007669"/>
    <property type="project" value="UniProtKB-KW"/>
</dbReference>
<evidence type="ECO:0000313" key="3">
    <source>
        <dbReference type="EMBL" id="KEZ87419.1"/>
    </source>
</evidence>
<protein>
    <submittedName>
        <fullName evidence="3">D-alanyl-D-alanine carboxypeptidase</fullName>
    </submittedName>
</protein>
<dbReference type="GO" id="GO:0006508">
    <property type="term" value="P:proteolysis"/>
    <property type="evidence" value="ECO:0007669"/>
    <property type="project" value="InterPro"/>
</dbReference>
<gene>
    <name evidence="3" type="ORF">IO99_05605</name>
</gene>
<dbReference type="Proteomes" id="UP000028542">
    <property type="component" value="Unassembled WGS sequence"/>
</dbReference>
<organism evidence="3 4">
    <name type="scientific">Clostridium sulfidigenes</name>
    <dbReference type="NCBI Taxonomy" id="318464"/>
    <lineage>
        <taxon>Bacteria</taxon>
        <taxon>Bacillati</taxon>
        <taxon>Bacillota</taxon>
        <taxon>Clostridia</taxon>
        <taxon>Eubacteriales</taxon>
        <taxon>Clostridiaceae</taxon>
        <taxon>Clostridium</taxon>
    </lineage>
</organism>
<dbReference type="InterPro" id="IPR009045">
    <property type="entry name" value="Zn_M74/Hedgehog-like"/>
</dbReference>
<dbReference type="PANTHER" id="PTHR34385">
    <property type="entry name" value="D-ALANYL-D-ALANINE CARBOXYPEPTIDASE"/>
    <property type="match status" value="1"/>
</dbReference>
<proteinExistence type="predicted"/>
<dbReference type="SUPFAM" id="SSF55166">
    <property type="entry name" value="Hedgehog/DD-peptidase"/>
    <property type="match status" value="1"/>
</dbReference>
<dbReference type="CDD" id="cd14852">
    <property type="entry name" value="LD-carboxypeptidase"/>
    <property type="match status" value="1"/>
</dbReference>
<dbReference type="eggNOG" id="COG1876">
    <property type="taxonomic scope" value="Bacteria"/>
</dbReference>
<feature type="transmembrane region" description="Helical" evidence="1">
    <location>
        <begin position="7"/>
        <end position="24"/>
    </location>
</feature>
<accession>A0A084JEN5</accession>
<dbReference type="InterPro" id="IPR003709">
    <property type="entry name" value="VanY-like_core_dom"/>
</dbReference>
<name>A0A084JEN5_9CLOT</name>